<organism evidence="1 2">
    <name type="scientific">Potamilus streckersoni</name>
    <dbReference type="NCBI Taxonomy" id="2493646"/>
    <lineage>
        <taxon>Eukaryota</taxon>
        <taxon>Metazoa</taxon>
        <taxon>Spiralia</taxon>
        <taxon>Lophotrochozoa</taxon>
        <taxon>Mollusca</taxon>
        <taxon>Bivalvia</taxon>
        <taxon>Autobranchia</taxon>
        <taxon>Heteroconchia</taxon>
        <taxon>Palaeoheterodonta</taxon>
        <taxon>Unionida</taxon>
        <taxon>Unionoidea</taxon>
        <taxon>Unionidae</taxon>
        <taxon>Ambleminae</taxon>
        <taxon>Lampsilini</taxon>
        <taxon>Potamilus</taxon>
    </lineage>
</organism>
<gene>
    <name evidence="1" type="ORF">CHS0354_042853</name>
</gene>
<dbReference type="GO" id="GO:0004842">
    <property type="term" value="F:ubiquitin-protein transferase activity"/>
    <property type="evidence" value="ECO:0007669"/>
    <property type="project" value="InterPro"/>
</dbReference>
<protein>
    <submittedName>
        <fullName evidence="1">Uncharacterized protein</fullName>
    </submittedName>
</protein>
<comment type="caution">
    <text evidence="1">The sequence shown here is derived from an EMBL/GenBank/DDBJ whole genome shotgun (WGS) entry which is preliminary data.</text>
</comment>
<dbReference type="EMBL" id="JAEAOA010002358">
    <property type="protein sequence ID" value="KAK3603846.1"/>
    <property type="molecule type" value="Genomic_DNA"/>
</dbReference>
<reference evidence="1" key="1">
    <citation type="journal article" date="2021" name="Genome Biol. Evol.">
        <title>A High-Quality Reference Genome for a Parasitic Bivalve with Doubly Uniparental Inheritance (Bivalvia: Unionida).</title>
        <authorList>
            <person name="Smith C.H."/>
        </authorList>
    </citation>
    <scope>NUCLEOTIDE SEQUENCE</scope>
    <source>
        <strain evidence="1">CHS0354</strain>
    </source>
</reference>
<reference evidence="1" key="2">
    <citation type="journal article" date="2021" name="Genome Biol. Evol.">
        <title>Developing a high-quality reference genome for a parasitic bivalve with doubly uniparental inheritance (Bivalvia: Unionida).</title>
        <authorList>
            <person name="Smith C.H."/>
        </authorList>
    </citation>
    <scope>NUCLEOTIDE SEQUENCE</scope>
    <source>
        <strain evidence="1">CHS0354</strain>
        <tissue evidence="1">Mantle</tissue>
    </source>
</reference>
<name>A0AAE0T4Z3_9BIVA</name>
<accession>A0AAE0T4Z3</accession>
<dbReference type="Proteomes" id="UP001195483">
    <property type="component" value="Unassembled WGS sequence"/>
</dbReference>
<dbReference type="PANTHER" id="PTHR22605">
    <property type="entry name" value="RZ-TYPE DOMAIN-CONTAINING PROTEIN"/>
    <property type="match status" value="1"/>
</dbReference>
<sequence>MAGIHDIDDDFPGELTSLCKQRLLWIMKPEAVLRFGLSEFERNPKYAKDLNSITKDFLTLPIHCGLERYLHSEINKINEESENSRMFMIFSNSNIHTNVQAILSDIKCQVDKLGAFRSKKQLTNKMLQFWSEPDTEVLVLQCKPSDDEAHILLARNIIERTRSDYLKEPDACIKHVCIIMHLDRMKSGSRAVPQINFLTEWKLVMLDSLEEPRMPLTEAVGKSLVDAIEQRRPLSTYIQEQLFWAFTRIQYAPGGRDVHSIDLVIKQIQSSEDFMQLLDKAIFSWIQEQEENIDVKNWQVEVACDTHALYSSSTFNCALENYIAQVINDPLARILFELEKLDALSAFFQEDASADVRLMWRKLFSDPKLFSIENTPKPTDAECFACSNPILQFKLPFFKIMYEKIETTKSSFLEAVQIIKSATGIEDVYDIPDIFWKELLLHQENIITQEVPELEKFTYSTWLEDYQNDFFHVTSYQLAKGLSSHQRAEAMRWCLYGVVELQDIQATAVITNLHAAYWIHFGLFQSELQLLDMCKEVLEEKGGIVCFIQSFLKDSNMVGSLTFGATDQEYPNQTNDEVSANNEIVNADVMEERDGILENISAMEINIDLIMHDAAVEKLDEKISLPKSEVCKSSDLEKRKRRELLVEELCKMLLPTNATLCRYSDVHVWHQRVTSVLAIANQVSMEPSVLHALRLCCDVAIQIVLQQPSEIDRLKQLGSLLQKALPLDSEEIRVFMRVMLETYKITHKDNSQRLIAAYCSRCIGANPDTEIISWLMDLISDQCLPDNMLTNLKPPIHHALYTELGLDHDIFFKLLENDDSSVEIMEESPFLSAMDTCLHRLHESGLVDSPFPALLIDILDQDIIRERITNTIAEASATTDPQVQYFLKADKILQSDSFSFRHVIAIAYIKSFMTVLSVYLEDRDYDTSGCQVVMQMVNAALSHNDEWIKSLQVFLLKCLRKDKWIFQLQRICKKLSDHVKCYEEEKWQKDFDLKFIEMSPVSYHISKSISATTFDAAKDKESIKSLVQRAMSSTEEMICLNNEVMRHFYMKKLIYDLNDTDKTRCKMIVNSAKEIKMEKKALSVLECFCGTSDFQVMLLQLHEQSSSLHKDISSCVCHLIVILTGYAHHAGKPLSIFAKSLLDPVCLSDLFLPGMPGKENKQFLYIPSPCFISDDESFRVLKESSIVDVHISTLHKLDLEVKYMPCKGYCLQDTSKFEETTFGSRKISILSGTVLHFILHACLLGSIAVGFASVDDIQILLDKKSETEDAVSFLAQAMEIELQFLSSYLSLQQQDTVVFLQHVLYETKTLICEDKRCMATEEERAEWEKEFSKQIDCLSVERFAKLLDLRRQQNAIHGLPVDALENFIEEINEINLEDRTLSMPSLWRSTVPPSFDSLVAEVRQRQEDFHFLKLVLFNLQGIKLLKHIGPILQWHLTCFANASFVMKKREAEEMTISDFLHKESDEKRRQLNSWDDIMENKEALQEFDPEFPLLEHVHGQLQLKHCLYDGPHSIIFRVLSTLVCMQNRLIDETLKIAGRMRPT</sequence>
<evidence type="ECO:0000313" key="2">
    <source>
        <dbReference type="Proteomes" id="UP001195483"/>
    </source>
</evidence>
<reference evidence="1" key="3">
    <citation type="submission" date="2023-05" db="EMBL/GenBank/DDBJ databases">
        <authorList>
            <person name="Smith C.H."/>
        </authorList>
    </citation>
    <scope>NUCLEOTIDE SEQUENCE</scope>
    <source>
        <strain evidence="1">CHS0354</strain>
        <tissue evidence="1">Mantle</tissue>
    </source>
</reference>
<evidence type="ECO:0000313" key="1">
    <source>
        <dbReference type="EMBL" id="KAK3603846.1"/>
    </source>
</evidence>
<dbReference type="PANTHER" id="PTHR22605:SF1">
    <property type="entry name" value="RZ-TYPE DOMAIN-CONTAINING PROTEIN"/>
    <property type="match status" value="1"/>
</dbReference>
<proteinExistence type="predicted"/>
<keyword evidence="2" id="KW-1185">Reference proteome</keyword>
<dbReference type="GO" id="GO:0016887">
    <property type="term" value="F:ATP hydrolysis activity"/>
    <property type="evidence" value="ECO:0007669"/>
    <property type="project" value="InterPro"/>
</dbReference>
<dbReference type="InterPro" id="IPR031248">
    <property type="entry name" value="RNF213"/>
</dbReference>